<name>A0A8H9GPH7_9DEIO</name>
<protein>
    <submittedName>
        <fullName evidence="2">Uncharacterized protein</fullName>
    </submittedName>
</protein>
<dbReference type="EMBL" id="BMQG01000004">
    <property type="protein sequence ID" value="GGM39896.1"/>
    <property type="molecule type" value="Genomic_DNA"/>
</dbReference>
<comment type="caution">
    <text evidence="2">The sequence shown here is derived from an EMBL/GenBank/DDBJ whole genome shotgun (WGS) entry which is preliminary data.</text>
</comment>
<gene>
    <name evidence="2" type="ORF">GCM10008956_15410</name>
</gene>
<evidence type="ECO:0000313" key="2">
    <source>
        <dbReference type="EMBL" id="GGM39896.1"/>
    </source>
</evidence>
<organism evidence="2 3">
    <name type="scientific">Deinococcus arenae</name>
    <dbReference type="NCBI Taxonomy" id="1452751"/>
    <lineage>
        <taxon>Bacteria</taxon>
        <taxon>Thermotogati</taxon>
        <taxon>Deinococcota</taxon>
        <taxon>Deinococci</taxon>
        <taxon>Deinococcales</taxon>
        <taxon>Deinococcaceae</taxon>
        <taxon>Deinococcus</taxon>
    </lineage>
</organism>
<sequence length="146" mass="16164">MTYDDLKQRHNERMAAPEAALGEPNPDFTDPFGPLSVPYLAPSWRELGLVRSLGQLDTDTQAQVIYTLLVRRLPDLTFDEFLDLTAPEHFSPWWQATRAPIPPDQEGGDSGPPSTGRVPSRLSPWRARLSSGSTRPLTASNMPSPP</sequence>
<dbReference type="Proteomes" id="UP000600547">
    <property type="component" value="Unassembled WGS sequence"/>
</dbReference>
<reference evidence="3" key="1">
    <citation type="journal article" date="2019" name="Int. J. Syst. Evol. Microbiol.">
        <title>The Global Catalogue of Microorganisms (GCM) 10K type strain sequencing project: providing services to taxonomists for standard genome sequencing and annotation.</title>
        <authorList>
            <consortium name="The Broad Institute Genomics Platform"/>
            <consortium name="The Broad Institute Genome Sequencing Center for Infectious Disease"/>
            <person name="Wu L."/>
            <person name="Ma J."/>
        </authorList>
    </citation>
    <scope>NUCLEOTIDE SEQUENCE [LARGE SCALE GENOMIC DNA]</scope>
    <source>
        <strain evidence="3">JCM 31047</strain>
    </source>
</reference>
<dbReference type="RefSeq" id="WP_189062509.1">
    <property type="nucleotide sequence ID" value="NZ_BMQG01000004.1"/>
</dbReference>
<feature type="region of interest" description="Disordered" evidence="1">
    <location>
        <begin position="95"/>
        <end position="146"/>
    </location>
</feature>
<evidence type="ECO:0000256" key="1">
    <source>
        <dbReference type="SAM" id="MobiDB-lite"/>
    </source>
</evidence>
<feature type="compositionally biased region" description="Polar residues" evidence="1">
    <location>
        <begin position="130"/>
        <end position="146"/>
    </location>
</feature>
<evidence type="ECO:0000313" key="3">
    <source>
        <dbReference type="Proteomes" id="UP000600547"/>
    </source>
</evidence>
<accession>A0A8H9GPH7</accession>
<proteinExistence type="predicted"/>
<dbReference type="AlphaFoldDB" id="A0A8H9GPH7"/>
<keyword evidence="3" id="KW-1185">Reference proteome</keyword>